<protein>
    <submittedName>
        <fullName evidence="2">Uncharacterized protein</fullName>
    </submittedName>
</protein>
<proteinExistence type="predicted"/>
<evidence type="ECO:0000256" key="1">
    <source>
        <dbReference type="SAM" id="Phobius"/>
    </source>
</evidence>
<organism evidence="2 3">
    <name type="scientific">Thalictrum thalictroides</name>
    <name type="common">Rue-anemone</name>
    <name type="synonym">Anemone thalictroides</name>
    <dbReference type="NCBI Taxonomy" id="46969"/>
    <lineage>
        <taxon>Eukaryota</taxon>
        <taxon>Viridiplantae</taxon>
        <taxon>Streptophyta</taxon>
        <taxon>Embryophyta</taxon>
        <taxon>Tracheophyta</taxon>
        <taxon>Spermatophyta</taxon>
        <taxon>Magnoliopsida</taxon>
        <taxon>Ranunculales</taxon>
        <taxon>Ranunculaceae</taxon>
        <taxon>Thalictroideae</taxon>
        <taxon>Thalictrum</taxon>
    </lineage>
</organism>
<dbReference type="EMBL" id="JABWDY010005227">
    <property type="protein sequence ID" value="KAF5204609.1"/>
    <property type="molecule type" value="Genomic_DNA"/>
</dbReference>
<feature type="non-terminal residue" evidence="2">
    <location>
        <position position="1"/>
    </location>
</feature>
<keyword evidence="1" id="KW-0472">Membrane</keyword>
<comment type="caution">
    <text evidence="2">The sequence shown here is derived from an EMBL/GenBank/DDBJ whole genome shotgun (WGS) entry which is preliminary data.</text>
</comment>
<keyword evidence="3" id="KW-1185">Reference proteome</keyword>
<gene>
    <name evidence="2" type="ORF">FRX31_005804</name>
</gene>
<dbReference type="AlphaFoldDB" id="A0A7J6X4F9"/>
<dbReference type="Proteomes" id="UP000554482">
    <property type="component" value="Unassembled WGS sequence"/>
</dbReference>
<evidence type="ECO:0000313" key="2">
    <source>
        <dbReference type="EMBL" id="KAF5204609.1"/>
    </source>
</evidence>
<accession>A0A7J6X4F9</accession>
<evidence type="ECO:0000313" key="3">
    <source>
        <dbReference type="Proteomes" id="UP000554482"/>
    </source>
</evidence>
<keyword evidence="1" id="KW-0812">Transmembrane</keyword>
<feature type="transmembrane region" description="Helical" evidence="1">
    <location>
        <begin position="70"/>
        <end position="88"/>
    </location>
</feature>
<keyword evidence="1" id="KW-1133">Transmembrane helix</keyword>
<sequence length="89" mass="9636">KDCTEKCAELDTSIEKLKLELETNKSATSDCTNKHAELDTSIKNFKSELETNTSAAAVLKEVQSLKKSGSSALSLMLVGVPIFILVFTV</sequence>
<feature type="non-terminal residue" evidence="2">
    <location>
        <position position="89"/>
    </location>
</feature>
<name>A0A7J6X4F9_THATH</name>
<reference evidence="2 3" key="1">
    <citation type="submission" date="2020-06" db="EMBL/GenBank/DDBJ databases">
        <title>Transcriptomic and genomic resources for Thalictrum thalictroides and T. hernandezii: Facilitating candidate gene discovery in an emerging model plant lineage.</title>
        <authorList>
            <person name="Arias T."/>
            <person name="Riano-Pachon D.M."/>
            <person name="Di Stilio V.S."/>
        </authorList>
    </citation>
    <scope>NUCLEOTIDE SEQUENCE [LARGE SCALE GENOMIC DNA]</scope>
    <source>
        <strain evidence="3">cv. WT478/WT964</strain>
        <tissue evidence="2">Leaves</tissue>
    </source>
</reference>